<dbReference type="PANTHER" id="PTHR46557">
    <property type="entry name" value="SERINE/THREONINE-PROTEIN PHOSPHATASE 1 REGULATORY SUBUNIT 10-RELATED"/>
    <property type="match status" value="1"/>
</dbReference>
<sequence length="639" mass="68254">MPSTAPVPPTAYATPTIPKNTGEYMDGIVPPPPPRQAQSNNLFAHASQPNIARNAPLIISRSLIEQNPAQAASVLITLLSSSVSGELQLHPTTPEERRAVVQLMREVGTPAYLKSFSGDIRGREILATWLSDATPPRKADVADESEKWKDVVCPLLELLLQLPIELDHLKDHVGLGKLITGVQKRARNEKARTLADAVKEKWSKLVPVRSSSEARESPPVAPKRPAASTPTESVKRARSTTPPARSSAPAAPQTAASKPPSGTARPASSLLQSTSVSRTRATPTERKASPQLSEPRIPTRTAAKPAAAADPLATARRAQRSAPASNNANKDLAGFMSLIEQQPTSSAPTASEAPSATPMERKKRKKAVHWKDYDGMPLVAVKLIEPAVYEDDGDLSSVSGIGALDMEEGGAFRQAHAEMDEQIDWYTPCELSIPDPESGPLPPRGSDSQAKVAQEEREKAVLLAVYMNPDEIPASPEEPDEFVLAFANSMPEPLPMTTGLPGEPAPVSASAAPDVPPMPDFSAMAAMLGQTNAANGEGPPVPPMPPMPMMPFDPMMLQSLVQSTQGNGSNSPNPGAPPMPMPPWPGGMPGFPFPFPPPPEMMAQMGMPVPDNEPRDADDGAKSRKVCRYYKAGERFRHN</sequence>
<dbReference type="GO" id="GO:0005634">
    <property type="term" value="C:nucleus"/>
    <property type="evidence" value="ECO:0007669"/>
    <property type="project" value="UniProtKB-SubCell"/>
</dbReference>
<feature type="compositionally biased region" description="Low complexity" evidence="2">
    <location>
        <begin position="343"/>
        <end position="358"/>
    </location>
</feature>
<protein>
    <recommendedName>
        <fullName evidence="3">TFIIS N-terminal domain-containing protein</fullName>
    </recommendedName>
</protein>
<dbReference type="RefSeq" id="XP_060121318.1">
    <property type="nucleotide sequence ID" value="XM_060265335.1"/>
</dbReference>
<organism evidence="4 5">
    <name type="scientific">Malassezia japonica</name>
    <dbReference type="NCBI Taxonomy" id="223818"/>
    <lineage>
        <taxon>Eukaryota</taxon>
        <taxon>Fungi</taxon>
        <taxon>Dikarya</taxon>
        <taxon>Basidiomycota</taxon>
        <taxon>Ustilaginomycotina</taxon>
        <taxon>Malasseziomycetes</taxon>
        <taxon>Malasseziales</taxon>
        <taxon>Malasseziaceae</taxon>
        <taxon>Malassezia</taxon>
    </lineage>
</organism>
<keyword evidence="5" id="KW-1185">Reference proteome</keyword>
<dbReference type="InterPro" id="IPR017923">
    <property type="entry name" value="TFIIS_N"/>
</dbReference>
<name>A0AAF0EWR6_9BASI</name>
<gene>
    <name evidence="4" type="ORF">MJAP1_001374</name>
</gene>
<reference evidence="4" key="1">
    <citation type="submission" date="2023-03" db="EMBL/GenBank/DDBJ databases">
        <title>Mating type loci evolution in Malassezia.</title>
        <authorList>
            <person name="Coelho M.A."/>
        </authorList>
    </citation>
    <scope>NUCLEOTIDE SEQUENCE</scope>
    <source>
        <strain evidence="4">CBS 9431</strain>
    </source>
</reference>
<proteinExistence type="predicted"/>
<dbReference type="PROSITE" id="PS51319">
    <property type="entry name" value="TFIIS_N"/>
    <property type="match status" value="1"/>
</dbReference>
<dbReference type="Gene3D" id="1.20.930.10">
    <property type="entry name" value="Conserved domain common to transcription factors TFIIS, elongin A, CRSP70"/>
    <property type="match status" value="1"/>
</dbReference>
<dbReference type="PANTHER" id="PTHR46557:SF1">
    <property type="entry name" value="SERINE_THREONINE-PROTEIN PHOSPHATASE 1 REGULATORY SUBUNIT 10"/>
    <property type="match status" value="1"/>
</dbReference>
<feature type="region of interest" description="Disordered" evidence="2">
    <location>
        <begin position="342"/>
        <end position="368"/>
    </location>
</feature>
<keyword evidence="1" id="KW-0539">Nucleus</keyword>
<dbReference type="Pfam" id="PF08711">
    <property type="entry name" value="Med26"/>
    <property type="match status" value="1"/>
</dbReference>
<feature type="compositionally biased region" description="Low complexity" evidence="2">
    <location>
        <begin position="239"/>
        <end position="261"/>
    </location>
</feature>
<feature type="compositionally biased region" description="Low complexity" evidence="2">
    <location>
        <begin position="295"/>
        <end position="316"/>
    </location>
</feature>
<evidence type="ECO:0000313" key="4">
    <source>
        <dbReference type="EMBL" id="WFD38421.1"/>
    </source>
</evidence>
<dbReference type="EMBL" id="CP119959">
    <property type="protein sequence ID" value="WFD38421.1"/>
    <property type="molecule type" value="Genomic_DNA"/>
</dbReference>
<dbReference type="AlphaFoldDB" id="A0AAF0EWR6"/>
<evidence type="ECO:0000259" key="3">
    <source>
        <dbReference type="PROSITE" id="PS51319"/>
    </source>
</evidence>
<dbReference type="GeneID" id="85225023"/>
<feature type="region of interest" description="Disordered" evidence="2">
    <location>
        <begin position="1"/>
        <end position="22"/>
    </location>
</feature>
<feature type="region of interest" description="Disordered" evidence="2">
    <location>
        <begin position="206"/>
        <end position="329"/>
    </location>
</feature>
<dbReference type="GO" id="GO:0000785">
    <property type="term" value="C:chromatin"/>
    <property type="evidence" value="ECO:0007669"/>
    <property type="project" value="TreeGrafter"/>
</dbReference>
<dbReference type="InterPro" id="IPR035441">
    <property type="entry name" value="TFIIS/LEDGF_dom_sf"/>
</dbReference>
<feature type="compositionally biased region" description="Basic and acidic residues" evidence="2">
    <location>
        <begin position="612"/>
        <end position="622"/>
    </location>
</feature>
<dbReference type="GO" id="GO:0072357">
    <property type="term" value="C:PTW/PP1 phosphatase complex"/>
    <property type="evidence" value="ECO:0007669"/>
    <property type="project" value="TreeGrafter"/>
</dbReference>
<comment type="subcellular location">
    <subcellularLocation>
        <location evidence="1">Nucleus</location>
    </subcellularLocation>
</comment>
<dbReference type="GO" id="GO:0008157">
    <property type="term" value="F:protein phosphatase 1 binding"/>
    <property type="evidence" value="ECO:0007669"/>
    <property type="project" value="TreeGrafter"/>
</dbReference>
<evidence type="ECO:0000256" key="1">
    <source>
        <dbReference type="PROSITE-ProRule" id="PRU00649"/>
    </source>
</evidence>
<feature type="compositionally biased region" description="Polar residues" evidence="2">
    <location>
        <begin position="269"/>
        <end position="282"/>
    </location>
</feature>
<dbReference type="Proteomes" id="UP001217754">
    <property type="component" value="Chromosome 2"/>
</dbReference>
<evidence type="ECO:0000313" key="5">
    <source>
        <dbReference type="Proteomes" id="UP001217754"/>
    </source>
</evidence>
<feature type="region of interest" description="Disordered" evidence="2">
    <location>
        <begin position="562"/>
        <end position="639"/>
    </location>
</feature>
<feature type="domain" description="TFIIS N-terminal" evidence="3">
    <location>
        <begin position="124"/>
        <end position="209"/>
    </location>
</feature>
<accession>A0AAF0EWR6</accession>
<dbReference type="SUPFAM" id="SSF47676">
    <property type="entry name" value="Conserved domain common to transcription factors TFIIS, elongin A, CRSP70"/>
    <property type="match status" value="1"/>
</dbReference>
<evidence type="ECO:0000256" key="2">
    <source>
        <dbReference type="SAM" id="MobiDB-lite"/>
    </source>
</evidence>
<feature type="compositionally biased region" description="Pro residues" evidence="2">
    <location>
        <begin position="574"/>
        <end position="600"/>
    </location>
</feature>